<feature type="transmembrane region" description="Helical" evidence="8">
    <location>
        <begin position="473"/>
        <end position="495"/>
    </location>
</feature>
<dbReference type="PROSITE" id="PS50221">
    <property type="entry name" value="GAIN_B"/>
    <property type="match status" value="1"/>
</dbReference>
<feature type="transmembrane region" description="Helical" evidence="8">
    <location>
        <begin position="546"/>
        <end position="570"/>
    </location>
</feature>
<evidence type="ECO:0000259" key="11">
    <source>
        <dbReference type="PROSITE" id="PS50835"/>
    </source>
</evidence>
<comment type="similarity">
    <text evidence="2">Belongs to the G-protein coupled receptor 2 family. Adhesion G-protein coupled receptor (ADGR) subfamily.</text>
</comment>
<evidence type="ECO:0000256" key="8">
    <source>
        <dbReference type="SAM" id="Phobius"/>
    </source>
</evidence>
<accession>A0AAW1ZD82</accession>
<dbReference type="PROSITE" id="PS50261">
    <property type="entry name" value="G_PROTEIN_RECEP_F2_4"/>
    <property type="match status" value="1"/>
</dbReference>
<evidence type="ECO:0000259" key="9">
    <source>
        <dbReference type="PROSITE" id="PS50221"/>
    </source>
</evidence>
<dbReference type="Pfam" id="PF00002">
    <property type="entry name" value="7tm_2"/>
    <property type="match status" value="1"/>
</dbReference>
<keyword evidence="6" id="KW-1015">Disulfide bond</keyword>
<dbReference type="GO" id="GO:0007166">
    <property type="term" value="P:cell surface receptor signaling pathway"/>
    <property type="evidence" value="ECO:0007669"/>
    <property type="project" value="InterPro"/>
</dbReference>
<feature type="domain" description="GAIN-B" evidence="9">
    <location>
        <begin position="272"/>
        <end position="432"/>
    </location>
</feature>
<dbReference type="Gene3D" id="2.60.220.50">
    <property type="match status" value="1"/>
</dbReference>
<gene>
    <name evidence="12" type="ORF">ABG768_009545</name>
</gene>
<dbReference type="InterPro" id="IPR057244">
    <property type="entry name" value="GAIN_B"/>
</dbReference>
<dbReference type="PANTHER" id="PTHR45813">
    <property type="entry name" value="IG-LIKE DOMAIN-CONTAINING PROTEIN"/>
    <property type="match status" value="1"/>
</dbReference>
<feature type="transmembrane region" description="Helical" evidence="8">
    <location>
        <begin position="515"/>
        <end position="539"/>
    </location>
</feature>
<evidence type="ECO:0000259" key="10">
    <source>
        <dbReference type="PROSITE" id="PS50261"/>
    </source>
</evidence>
<dbReference type="InterPro" id="IPR000832">
    <property type="entry name" value="GPCR_2_secretin-like"/>
</dbReference>
<dbReference type="PANTHER" id="PTHR45813:SF2">
    <property type="entry name" value="ADHESION G-PROTEIN COUPLED RECEPTOR F3"/>
    <property type="match status" value="1"/>
</dbReference>
<keyword evidence="7" id="KW-0325">Glycoprotein</keyword>
<evidence type="ECO:0000256" key="5">
    <source>
        <dbReference type="ARBA" id="ARBA00023136"/>
    </source>
</evidence>
<dbReference type="InterPro" id="IPR000203">
    <property type="entry name" value="GPS"/>
</dbReference>
<evidence type="ECO:0000256" key="3">
    <source>
        <dbReference type="ARBA" id="ARBA00022692"/>
    </source>
</evidence>
<protein>
    <submittedName>
        <fullName evidence="12">Uncharacterized protein</fullName>
    </submittedName>
</protein>
<dbReference type="InterPro" id="IPR051587">
    <property type="entry name" value="Adhesion_GPCR"/>
</dbReference>
<dbReference type="PRINTS" id="PR00249">
    <property type="entry name" value="GPCRSECRETIN"/>
</dbReference>
<dbReference type="Pfam" id="PF01825">
    <property type="entry name" value="GPS"/>
    <property type="match status" value="1"/>
</dbReference>
<feature type="transmembrane region" description="Helical" evidence="8">
    <location>
        <begin position="596"/>
        <end position="619"/>
    </location>
</feature>
<keyword evidence="5 8" id="KW-0472">Membrane</keyword>
<dbReference type="InterPro" id="IPR017981">
    <property type="entry name" value="GPCR_2-like_7TM"/>
</dbReference>
<dbReference type="GO" id="GO:0004930">
    <property type="term" value="F:G protein-coupled receptor activity"/>
    <property type="evidence" value="ECO:0007669"/>
    <property type="project" value="InterPro"/>
</dbReference>
<reference evidence="12 13" key="1">
    <citation type="submission" date="2024-05" db="EMBL/GenBank/DDBJ databases">
        <title>A high-quality chromosomal-level genome assembly of Topmouth culter (Culter alburnus).</title>
        <authorList>
            <person name="Zhao H."/>
        </authorList>
    </citation>
    <scope>NUCLEOTIDE SEQUENCE [LARGE SCALE GENOMIC DNA]</scope>
    <source>
        <strain evidence="12">CATC2023</strain>
        <tissue evidence="12">Muscle</tissue>
    </source>
</reference>
<comment type="caution">
    <text evidence="12">The sequence shown here is derived from an EMBL/GenBank/DDBJ whole genome shotgun (WGS) entry which is preliminary data.</text>
</comment>
<comment type="subcellular location">
    <subcellularLocation>
        <location evidence="1">Membrane</location>
        <topology evidence="1">Multi-pass membrane protein</topology>
    </subcellularLocation>
</comment>
<dbReference type="PROSITE" id="PS50835">
    <property type="entry name" value="IG_LIKE"/>
    <property type="match status" value="1"/>
</dbReference>
<evidence type="ECO:0000313" key="13">
    <source>
        <dbReference type="Proteomes" id="UP001479290"/>
    </source>
</evidence>
<dbReference type="SMART" id="SM00303">
    <property type="entry name" value="GPS"/>
    <property type="match status" value="1"/>
</dbReference>
<evidence type="ECO:0000256" key="6">
    <source>
        <dbReference type="ARBA" id="ARBA00023157"/>
    </source>
</evidence>
<name>A0AAW1ZD82_CULAL</name>
<feature type="transmembrane region" description="Helical" evidence="8">
    <location>
        <begin position="640"/>
        <end position="663"/>
    </location>
</feature>
<keyword evidence="3 8" id="KW-0812">Transmembrane</keyword>
<feature type="transmembrane region" description="Helical" evidence="8">
    <location>
        <begin position="439"/>
        <end position="461"/>
    </location>
</feature>
<dbReference type="InterPro" id="IPR046338">
    <property type="entry name" value="GAIN_dom_sf"/>
</dbReference>
<evidence type="ECO:0000256" key="2">
    <source>
        <dbReference type="ARBA" id="ARBA00007343"/>
    </source>
</evidence>
<dbReference type="EMBL" id="JAWDJR010000017">
    <property type="protein sequence ID" value="KAK9959417.1"/>
    <property type="molecule type" value="Genomic_DNA"/>
</dbReference>
<dbReference type="Proteomes" id="UP001479290">
    <property type="component" value="Unassembled WGS sequence"/>
</dbReference>
<dbReference type="AlphaFoldDB" id="A0AAW1ZD82"/>
<evidence type="ECO:0000256" key="1">
    <source>
        <dbReference type="ARBA" id="ARBA00004141"/>
    </source>
</evidence>
<dbReference type="InterPro" id="IPR007110">
    <property type="entry name" value="Ig-like_dom"/>
</dbReference>
<evidence type="ECO:0000256" key="7">
    <source>
        <dbReference type="ARBA" id="ARBA00023180"/>
    </source>
</evidence>
<feature type="domain" description="G-protein coupled receptors family 2 profile 2" evidence="10">
    <location>
        <begin position="436"/>
        <end position="699"/>
    </location>
</feature>
<keyword evidence="4 8" id="KW-1133">Transmembrane helix</keyword>
<evidence type="ECO:0000256" key="4">
    <source>
        <dbReference type="ARBA" id="ARBA00022989"/>
    </source>
</evidence>
<keyword evidence="13" id="KW-1185">Reference proteome</keyword>
<feature type="domain" description="Ig-like" evidence="11">
    <location>
        <begin position="24"/>
        <end position="119"/>
    </location>
</feature>
<sequence length="734" mass="82679">MSAVLFTTLKNHSIYLSLDIALLPEIQAMSEPQFPDCRDPNSVTKECTITCSIRKSTENYSESWTGEGTLSIKEKKPEENGNILSYKAVVTIGCNKDKVKVSCTFINNRSGSKKNRTQNVEIPIITPSSTICEQTGIWPIAKNNYTARLPCKGSAVGLKTRACIDKEYKPEVSSCVNLDLHDIQKDVQELNKGIGLIKDNAKEIFGRIKESTTINTFNSFANIDTSISILEVMNNVSTRQKNKWNDDVIPDFVTSIGNVLNDTGAWKNPTNHDTNLSIKYLYTVEEMVSNSNLSTYKDYNHENVQLKLCNSSCINTFNVSVSTDNKVIVVGFQNLHQILPQPNLVEKAISETTILSVTTVNNNTNETKDVEMTFDYSKRRPPNHAMYCVYWDEIKNEWSQKGCEWGGATNPKVCKCKHNSAFTILMSKNEETLPYMKELTYVGLGISVVSLVLCLIIEILVWDTVVKSDISNFRHVAVFNIALCLLFAHCGLLASAEPEKTPEQWCSILTIVKHFFFLAVFFWMLCLSFVILHQIIFVFDHLRKRVFWGLSITLGYVCPILCVAITFITFSNGEAGEYFSKKTCWLVYKGTLKGSIYAFILPVGTIVFINLFTLAVVIMKIATPTVSEAKARDEKEVAKSMIKTIVFLSPVLGITWIFGFFIINLDLTVKPWAQVVNYTFTVLNSLQGFFIFLTNCVGEKKVRDALVKRFKGSKVSSNQRILKVKAHPKRHLLL</sequence>
<organism evidence="12 13">
    <name type="scientific">Culter alburnus</name>
    <name type="common">Topmouth culter</name>
    <dbReference type="NCBI Taxonomy" id="194366"/>
    <lineage>
        <taxon>Eukaryota</taxon>
        <taxon>Metazoa</taxon>
        <taxon>Chordata</taxon>
        <taxon>Craniata</taxon>
        <taxon>Vertebrata</taxon>
        <taxon>Euteleostomi</taxon>
        <taxon>Actinopterygii</taxon>
        <taxon>Neopterygii</taxon>
        <taxon>Teleostei</taxon>
        <taxon>Ostariophysi</taxon>
        <taxon>Cypriniformes</taxon>
        <taxon>Xenocyprididae</taxon>
        <taxon>Xenocypridinae</taxon>
        <taxon>Culter</taxon>
    </lineage>
</organism>
<dbReference type="GO" id="GO:0007189">
    <property type="term" value="P:adenylate cyclase-activating G protein-coupled receptor signaling pathway"/>
    <property type="evidence" value="ECO:0007669"/>
    <property type="project" value="TreeGrafter"/>
</dbReference>
<evidence type="ECO:0000313" key="12">
    <source>
        <dbReference type="EMBL" id="KAK9959417.1"/>
    </source>
</evidence>
<dbReference type="Gene3D" id="1.20.1070.10">
    <property type="entry name" value="Rhodopsin 7-helix transmembrane proteins"/>
    <property type="match status" value="1"/>
</dbReference>
<proteinExistence type="inferred from homology"/>
<dbReference type="GO" id="GO:0016020">
    <property type="term" value="C:membrane"/>
    <property type="evidence" value="ECO:0007669"/>
    <property type="project" value="UniProtKB-SubCell"/>
</dbReference>
<feature type="transmembrane region" description="Helical" evidence="8">
    <location>
        <begin position="675"/>
        <end position="693"/>
    </location>
</feature>
<dbReference type="FunFam" id="1.20.1070.10:FF:000058">
    <property type="entry name" value="Adhesion G protein-coupled receptor F5"/>
    <property type="match status" value="1"/>
</dbReference>